<dbReference type="Pfam" id="PF00018">
    <property type="entry name" value="SH3_1"/>
    <property type="match status" value="1"/>
</dbReference>
<evidence type="ECO:0000259" key="19">
    <source>
        <dbReference type="PROSITE" id="PS50002"/>
    </source>
</evidence>
<evidence type="ECO:0000256" key="4">
    <source>
        <dbReference type="ARBA" id="ARBA00022443"/>
    </source>
</evidence>
<dbReference type="SUPFAM" id="SSF50044">
    <property type="entry name" value="SH3-domain"/>
    <property type="match status" value="2"/>
</dbReference>
<name>A0A8D1MEC2_PIG</name>
<feature type="compositionally biased region" description="Pro residues" evidence="18">
    <location>
        <begin position="733"/>
        <end position="748"/>
    </location>
</feature>
<dbReference type="InterPro" id="IPR031160">
    <property type="entry name" value="F_BAR_dom"/>
</dbReference>
<dbReference type="GO" id="GO:0043204">
    <property type="term" value="C:perikaryon"/>
    <property type="evidence" value="ECO:0007669"/>
    <property type="project" value="UniProtKB-SubCell"/>
</dbReference>
<evidence type="ECO:0000313" key="21">
    <source>
        <dbReference type="Ensembl" id="ENSSSCP00050021634.1"/>
    </source>
</evidence>
<dbReference type="InterPro" id="IPR035460">
    <property type="entry name" value="FCHSD_SH3_1"/>
</dbReference>
<dbReference type="GO" id="GO:1902905">
    <property type="term" value="P:positive regulation of supramolecular fiber organization"/>
    <property type="evidence" value="ECO:0007669"/>
    <property type="project" value="UniProtKB-ARBA"/>
</dbReference>
<evidence type="ECO:0000256" key="6">
    <source>
        <dbReference type="ARBA" id="ARBA00022553"/>
    </source>
</evidence>
<keyword evidence="4 16" id="KW-0728">SH3 domain</keyword>
<keyword evidence="8 17" id="KW-0175">Coiled coil</keyword>
<dbReference type="GO" id="GO:0008289">
    <property type="term" value="F:lipid binding"/>
    <property type="evidence" value="ECO:0007669"/>
    <property type="project" value="UniProtKB-KW"/>
</dbReference>
<evidence type="ECO:0000256" key="16">
    <source>
        <dbReference type="PROSITE-ProRule" id="PRU00192"/>
    </source>
</evidence>
<keyword evidence="6" id="KW-0597">Phosphoprotein</keyword>
<keyword evidence="10" id="KW-0966">Cell projection</keyword>
<dbReference type="GO" id="GO:0031410">
    <property type="term" value="C:cytoplasmic vesicle"/>
    <property type="evidence" value="ECO:0007669"/>
    <property type="project" value="UniProtKB-SubCell"/>
</dbReference>
<evidence type="ECO:0000256" key="5">
    <source>
        <dbReference type="ARBA" id="ARBA00022490"/>
    </source>
</evidence>
<evidence type="ECO:0000313" key="22">
    <source>
        <dbReference type="Proteomes" id="UP000694571"/>
    </source>
</evidence>
<feature type="region of interest" description="Disordered" evidence="18">
    <location>
        <begin position="721"/>
        <end position="802"/>
    </location>
</feature>
<dbReference type="AlphaFoldDB" id="A0A8D1MEC2"/>
<accession>A0A8D1MEC2</accession>
<feature type="compositionally biased region" description="Pro residues" evidence="18">
    <location>
        <begin position="782"/>
        <end position="796"/>
    </location>
</feature>
<evidence type="ECO:0000259" key="20">
    <source>
        <dbReference type="PROSITE" id="PS51741"/>
    </source>
</evidence>
<dbReference type="InterPro" id="IPR027267">
    <property type="entry name" value="AH/BAR_dom_sf"/>
</dbReference>
<dbReference type="GO" id="GO:0042995">
    <property type="term" value="C:cell projection"/>
    <property type="evidence" value="ECO:0007669"/>
    <property type="project" value="UniProtKB-SubCell"/>
</dbReference>
<evidence type="ECO:0000256" key="18">
    <source>
        <dbReference type="SAM" id="MobiDB-lite"/>
    </source>
</evidence>
<dbReference type="Pfam" id="PF14604">
    <property type="entry name" value="SH3_9"/>
    <property type="match status" value="1"/>
</dbReference>
<dbReference type="FunFam" id="2.30.30.40:FF:000033">
    <property type="entry name" value="FCH and double SH3 domains protein 2"/>
    <property type="match status" value="1"/>
</dbReference>
<evidence type="ECO:0000256" key="17">
    <source>
        <dbReference type="PROSITE-ProRule" id="PRU01077"/>
    </source>
</evidence>
<evidence type="ECO:0000256" key="3">
    <source>
        <dbReference type="ARBA" id="ARBA00004541"/>
    </source>
</evidence>
<feature type="region of interest" description="Disordered" evidence="18">
    <location>
        <begin position="442"/>
        <end position="464"/>
    </location>
</feature>
<dbReference type="PROSITE" id="PS50002">
    <property type="entry name" value="SH3"/>
    <property type="match status" value="2"/>
</dbReference>
<dbReference type="CDD" id="cd11761">
    <property type="entry name" value="SH3_FCHSD_1"/>
    <property type="match status" value="1"/>
</dbReference>
<dbReference type="InterPro" id="IPR001060">
    <property type="entry name" value="FCH_dom"/>
</dbReference>
<comment type="function">
    <text evidence="12">Promotes actin polymerization mediated by SNX9 and WASL.</text>
</comment>
<feature type="region of interest" description="Disordered" evidence="18">
    <location>
        <begin position="1"/>
        <end position="38"/>
    </location>
</feature>
<dbReference type="PANTHER" id="PTHR15735">
    <property type="entry name" value="FCH AND DOUBLE SH3 DOMAINS PROTEIN"/>
    <property type="match status" value="1"/>
</dbReference>
<evidence type="ECO:0000256" key="2">
    <source>
        <dbReference type="ARBA" id="ARBA00004484"/>
    </source>
</evidence>
<dbReference type="SMART" id="SM00326">
    <property type="entry name" value="SH3"/>
    <property type="match status" value="2"/>
</dbReference>
<feature type="compositionally biased region" description="Low complexity" evidence="18">
    <location>
        <begin position="721"/>
        <end position="732"/>
    </location>
</feature>
<evidence type="ECO:0000256" key="10">
    <source>
        <dbReference type="ARBA" id="ARBA00023273"/>
    </source>
</evidence>
<dbReference type="Proteomes" id="UP000694725">
    <property type="component" value="Unplaced"/>
</dbReference>
<evidence type="ECO:0000256" key="8">
    <source>
        <dbReference type="ARBA" id="ARBA00023054"/>
    </source>
</evidence>
<sequence length="802" mass="87867">MVGTKGALGPRWGTRRGKGSGASPEVTEERAQLLPGPAPSPLPARGVFQVSAPGVFILFLLPQVKPAQEVKLRFLEQLSILQTRQQREADLLEDIRSYSKQRAAIEREYGQALQKLAGPYLKREGHRSGEMDSRMVFGAWRCLLDATMAGGQARLQASDRYRDLAGGTGRSAKEQVLRKGAENLQRAQAEVLESVRELSRSRKLYGQRERVWALAQEKAADVQARLNRSDHGLFHTRTSLLKLSTKLSAQSAQYSQQLRAARNEYLLNLVATNAHLDHYYQEELPALLKALVSELLEHLRDPLTSLSRTELEAAEMALEHARRGGQATSQVSWEQDLELFLQEPGVFSPSPPQQFQPAGSDQVCVLELEGGAGGEAGESGLEKEVQRWTSRAARDYKIQNHGRRVLQRLEQRRQQAPEREAPGIEQRLQEVRESIRRAQVRHSLGVRATETPPSPGSTLGGEERQEGAARLWGGSIYLPKGKPSQSPDGCSALGQVSQVKGAARLALLQGAGLDVQHWLKPAMTRAQDEVEQERRLSEARLSQRDLSPTTEDAELSDFEECEETGELFAEPAPPALATRPLPCPAHVVFGYQAGREDELTITEGEWLEVVEEGDADEWVKARNQHGEVGFVPERYLNFPDLSFPESGRDSDDPLGAEPTAFLARALYSYTGQSAEELSFPEGALIRLLPRAQDGVDDGFWRGEFGGHVGVFPSLLVEELLGPPGPSELSDPEQVPPSPSPPSFSPPAPTSAVDGSPAPVLPGDQDLDCPAPQDMVAPRLRPMRPPPPPPAKAPDPGHPGSLT</sequence>
<evidence type="ECO:0000256" key="7">
    <source>
        <dbReference type="ARBA" id="ARBA00022737"/>
    </source>
</evidence>
<proteinExistence type="predicted"/>
<keyword evidence="11" id="KW-0968">Cytoplasmic vesicle</keyword>
<dbReference type="GO" id="GO:0030833">
    <property type="term" value="P:regulation of actin filament polymerization"/>
    <property type="evidence" value="ECO:0007669"/>
    <property type="project" value="UniProtKB-ARBA"/>
</dbReference>
<comment type="subcellular location">
    <subcellularLocation>
        <location evidence="1">Cell projection</location>
    </subcellularLocation>
    <subcellularLocation>
        <location evidence="3">Cytoplasmic vesicle</location>
    </subcellularLocation>
    <subcellularLocation>
        <location evidence="2">Perikaryon</location>
    </subcellularLocation>
</comment>
<comment type="subunit">
    <text evidence="13">Homodimer. Interacts (via F-BAR domain) with SNX9 (via SH3 domain). Interacts (via F-BAR domain) with SNX18 and SNX33. Interacts (via SH3 domain 1) with WASL. Interacts (via SH3 domain 2) with ITSN1.</text>
</comment>
<evidence type="ECO:0000256" key="15">
    <source>
        <dbReference type="ARBA" id="ARBA00079453"/>
    </source>
</evidence>
<evidence type="ECO:0000256" key="14">
    <source>
        <dbReference type="ARBA" id="ARBA00070546"/>
    </source>
</evidence>
<dbReference type="PROSITE" id="PS51741">
    <property type="entry name" value="F_BAR"/>
    <property type="match status" value="1"/>
</dbReference>
<dbReference type="SUPFAM" id="SSF103657">
    <property type="entry name" value="BAR/IMD domain-like"/>
    <property type="match status" value="1"/>
</dbReference>
<dbReference type="Pfam" id="PF00611">
    <property type="entry name" value="FCH"/>
    <property type="match status" value="1"/>
</dbReference>
<feature type="domain" description="F-BAR" evidence="20">
    <location>
        <begin position="68"/>
        <end position="336"/>
    </location>
</feature>
<evidence type="ECO:0000256" key="13">
    <source>
        <dbReference type="ARBA" id="ARBA00062161"/>
    </source>
</evidence>
<protein>
    <recommendedName>
        <fullName evidence="14">F-BAR and double SH3 domains protein 1</fullName>
    </recommendedName>
    <alternativeName>
        <fullName evidence="15">Protein nervous wreck 2</fullName>
    </alternativeName>
</protein>
<dbReference type="FunFam" id="1.20.1270.60:FF:000041">
    <property type="entry name" value="F-BAR and double SH3 domains protein 1"/>
    <property type="match status" value="1"/>
</dbReference>
<feature type="region of interest" description="Disordered" evidence="18">
    <location>
        <begin position="537"/>
        <end position="557"/>
    </location>
</feature>
<evidence type="ECO:0000256" key="11">
    <source>
        <dbReference type="ARBA" id="ARBA00023329"/>
    </source>
</evidence>
<evidence type="ECO:0000256" key="9">
    <source>
        <dbReference type="ARBA" id="ARBA00023121"/>
    </source>
</evidence>
<dbReference type="GO" id="GO:0051495">
    <property type="term" value="P:positive regulation of cytoskeleton organization"/>
    <property type="evidence" value="ECO:0007669"/>
    <property type="project" value="UniProtKB-ARBA"/>
</dbReference>
<dbReference type="Ensembl" id="ENSSSCT00050051534.1">
    <property type="protein sequence ID" value="ENSSSCP00050021634.1"/>
    <property type="gene ID" value="ENSSSCG00050038194.1"/>
</dbReference>
<dbReference type="InterPro" id="IPR001452">
    <property type="entry name" value="SH3_domain"/>
</dbReference>
<feature type="domain" description="SH3" evidence="19">
    <location>
        <begin position="580"/>
        <end position="641"/>
    </location>
</feature>
<keyword evidence="7" id="KW-0677">Repeat</keyword>
<keyword evidence="5" id="KW-0963">Cytoplasm</keyword>
<reference evidence="21" key="1">
    <citation type="submission" date="2025-05" db="UniProtKB">
        <authorList>
            <consortium name="Ensembl"/>
        </authorList>
    </citation>
    <scope>IDENTIFICATION</scope>
</reference>
<evidence type="ECO:0000256" key="12">
    <source>
        <dbReference type="ARBA" id="ARBA00058334"/>
    </source>
</evidence>
<keyword evidence="9" id="KW-0446">Lipid-binding</keyword>
<dbReference type="CDD" id="cd11895">
    <property type="entry name" value="SH3_FCHSD1_2"/>
    <property type="match status" value="1"/>
</dbReference>
<dbReference type="Proteomes" id="UP000694571">
    <property type="component" value="Unplaced"/>
</dbReference>
<dbReference type="Gene3D" id="2.30.30.40">
    <property type="entry name" value="SH3 Domains"/>
    <property type="match status" value="2"/>
</dbReference>
<dbReference type="PANTHER" id="PTHR15735:SF4">
    <property type="entry name" value="F-BAR AND DOUBLE SH3 DOMAINS PROTEIN 1"/>
    <property type="match status" value="1"/>
</dbReference>
<dbReference type="InterPro" id="IPR036028">
    <property type="entry name" value="SH3-like_dom_sf"/>
</dbReference>
<dbReference type="Gene3D" id="1.20.1270.60">
    <property type="entry name" value="Arfaptin homology (AH) domain/BAR domain"/>
    <property type="match status" value="1"/>
</dbReference>
<evidence type="ECO:0000256" key="1">
    <source>
        <dbReference type="ARBA" id="ARBA00004316"/>
    </source>
</evidence>
<feature type="domain" description="SH3" evidence="19">
    <location>
        <begin position="658"/>
        <end position="721"/>
    </location>
</feature>
<organism evidence="21 22">
    <name type="scientific">Sus scrofa</name>
    <name type="common">Pig</name>
    <dbReference type="NCBI Taxonomy" id="9823"/>
    <lineage>
        <taxon>Eukaryota</taxon>
        <taxon>Metazoa</taxon>
        <taxon>Chordata</taxon>
        <taxon>Craniata</taxon>
        <taxon>Vertebrata</taxon>
        <taxon>Euteleostomi</taxon>
        <taxon>Mammalia</taxon>
        <taxon>Eutheria</taxon>
        <taxon>Laurasiatheria</taxon>
        <taxon>Artiodactyla</taxon>
        <taxon>Suina</taxon>
        <taxon>Suidae</taxon>
        <taxon>Sus</taxon>
    </lineage>
</organism>
<dbReference type="SMART" id="SM00055">
    <property type="entry name" value="FCH"/>
    <property type="match status" value="1"/>
</dbReference>
<dbReference type="FunFam" id="2.30.30.40:FF:000107">
    <property type="entry name" value="FCH and double SH3 domains 1"/>
    <property type="match status" value="1"/>
</dbReference>
<dbReference type="Ensembl" id="ENSSSCT00065086426.1">
    <property type="protein sequence ID" value="ENSSSCP00065037785.1"/>
    <property type="gene ID" value="ENSSSCG00065062994.1"/>
</dbReference>
<dbReference type="GO" id="GO:0061024">
    <property type="term" value="P:membrane organization"/>
    <property type="evidence" value="ECO:0007669"/>
    <property type="project" value="UniProtKB-ARBA"/>
</dbReference>